<sequence length="319" mass="35605">MVLKLDMSGRLQISFRDGDVAIVPKDPVVTELLASCTQIVDVRGDVLSASNENYDGSFTPSHNLDLLGSRLTKLKMVRIFNFQHSYGRVPFNAPTWVVSMKAYPRMDDAAFGLVGSLDPILTCALRLVLNITTSERYGKPPSTSNLNARCLLLEHYEMDNVVIFNKEDVVPATELPEWFDGDTEEDMVDIVRFAVQDDIVEAMFWNSAKFWIVDCGYLTHSHLQDSDGGEHERMETVIRNRIAAYPPPYSGEYEYCRLNQFRDIVGEGQFALETMADAPDLHVLPPLVPVSEAIQDRLAEVHEVVAANIAAAGPQSPEP</sequence>
<dbReference type="AlphaFoldDB" id="A0A427XE24"/>
<evidence type="ECO:0000313" key="1">
    <source>
        <dbReference type="EMBL" id="RSH77106.1"/>
    </source>
</evidence>
<dbReference type="EMBL" id="RSCE01000018">
    <property type="protein sequence ID" value="RSH77106.1"/>
    <property type="molecule type" value="Genomic_DNA"/>
</dbReference>
<gene>
    <name evidence="1" type="ORF">EHS24_003735</name>
</gene>
<dbReference type="GeneID" id="39588278"/>
<protein>
    <submittedName>
        <fullName evidence="1">Uncharacterized protein</fullName>
    </submittedName>
</protein>
<reference evidence="1 2" key="1">
    <citation type="submission" date="2018-11" db="EMBL/GenBank/DDBJ databases">
        <title>Genome sequence of Apiotrichum porosum DSM 27194.</title>
        <authorList>
            <person name="Aliyu H."/>
            <person name="Gorte O."/>
            <person name="Ochsenreither K."/>
        </authorList>
    </citation>
    <scope>NUCLEOTIDE SEQUENCE [LARGE SCALE GENOMIC DNA]</scope>
    <source>
        <strain evidence="1 2">DSM 27194</strain>
    </source>
</reference>
<proteinExistence type="predicted"/>
<comment type="caution">
    <text evidence="1">The sequence shown here is derived from an EMBL/GenBank/DDBJ whole genome shotgun (WGS) entry which is preliminary data.</text>
</comment>
<dbReference type="Proteomes" id="UP000279236">
    <property type="component" value="Unassembled WGS sequence"/>
</dbReference>
<name>A0A427XE24_9TREE</name>
<keyword evidence="2" id="KW-1185">Reference proteome</keyword>
<dbReference type="RefSeq" id="XP_028472253.1">
    <property type="nucleotide sequence ID" value="XM_028619384.1"/>
</dbReference>
<organism evidence="1 2">
    <name type="scientific">Apiotrichum porosum</name>
    <dbReference type="NCBI Taxonomy" id="105984"/>
    <lineage>
        <taxon>Eukaryota</taxon>
        <taxon>Fungi</taxon>
        <taxon>Dikarya</taxon>
        <taxon>Basidiomycota</taxon>
        <taxon>Agaricomycotina</taxon>
        <taxon>Tremellomycetes</taxon>
        <taxon>Trichosporonales</taxon>
        <taxon>Trichosporonaceae</taxon>
        <taxon>Apiotrichum</taxon>
    </lineage>
</organism>
<evidence type="ECO:0000313" key="2">
    <source>
        <dbReference type="Proteomes" id="UP000279236"/>
    </source>
</evidence>
<accession>A0A427XE24</accession>